<evidence type="ECO:0000313" key="2">
    <source>
        <dbReference type="Proteomes" id="UP000178448"/>
    </source>
</evidence>
<dbReference type="AlphaFoldDB" id="A0A1F5YVF9"/>
<dbReference type="EMBL" id="MFJD01000004">
    <property type="protein sequence ID" value="OGG04201.1"/>
    <property type="molecule type" value="Genomic_DNA"/>
</dbReference>
<protein>
    <submittedName>
        <fullName evidence="1">Uncharacterized protein</fullName>
    </submittedName>
</protein>
<gene>
    <name evidence="1" type="ORF">A2Z33_03545</name>
</gene>
<dbReference type="STRING" id="1798374.A2Z33_03545"/>
<reference evidence="1 2" key="1">
    <citation type="journal article" date="2016" name="Nat. Commun.">
        <title>Thousands of microbial genomes shed light on interconnected biogeochemical processes in an aquifer system.</title>
        <authorList>
            <person name="Anantharaman K."/>
            <person name="Brown C.T."/>
            <person name="Hug L.A."/>
            <person name="Sharon I."/>
            <person name="Castelle C.J."/>
            <person name="Probst A.J."/>
            <person name="Thomas B.C."/>
            <person name="Singh A."/>
            <person name="Wilkins M.J."/>
            <person name="Karaoz U."/>
            <person name="Brodie E.L."/>
            <person name="Williams K.H."/>
            <person name="Hubbard S.S."/>
            <person name="Banfield J.F."/>
        </authorList>
    </citation>
    <scope>NUCLEOTIDE SEQUENCE [LARGE SCALE GENOMIC DNA]</scope>
</reference>
<organism evidence="1 2">
    <name type="scientific">Candidatus Gottesmanbacteria bacterium RBG_16_52_11</name>
    <dbReference type="NCBI Taxonomy" id="1798374"/>
    <lineage>
        <taxon>Bacteria</taxon>
        <taxon>Candidatus Gottesmaniibacteriota</taxon>
    </lineage>
</organism>
<accession>A0A1F5YVF9</accession>
<dbReference type="Proteomes" id="UP000178448">
    <property type="component" value="Unassembled WGS sequence"/>
</dbReference>
<sequence>MDEKLKALIDKVRQSQIPETEKRKIFRIMTEALTSLVWPVLYKYVPKDRLNKMVKSTGPITVADYSLMITEAVRDGRALRDLNQKIDSVLVEMNRLLVKQGTV</sequence>
<proteinExistence type="predicted"/>
<name>A0A1F5YVF9_9BACT</name>
<comment type="caution">
    <text evidence="1">The sequence shown here is derived from an EMBL/GenBank/DDBJ whole genome shotgun (WGS) entry which is preliminary data.</text>
</comment>
<evidence type="ECO:0000313" key="1">
    <source>
        <dbReference type="EMBL" id="OGG04201.1"/>
    </source>
</evidence>